<keyword evidence="1" id="KW-0677">Repeat</keyword>
<keyword evidence="4" id="KW-1185">Reference proteome</keyword>
<dbReference type="SMART" id="SM00698">
    <property type="entry name" value="MORN"/>
    <property type="match status" value="8"/>
</dbReference>
<dbReference type="PANTHER" id="PTHR23084:SF263">
    <property type="entry name" value="MORN REPEAT-CONTAINING PROTEIN 1"/>
    <property type="match status" value="1"/>
</dbReference>
<dbReference type="Proteomes" id="UP001295684">
    <property type="component" value="Unassembled WGS sequence"/>
</dbReference>
<evidence type="ECO:0000256" key="1">
    <source>
        <dbReference type="ARBA" id="ARBA00022737"/>
    </source>
</evidence>
<evidence type="ECO:0000256" key="2">
    <source>
        <dbReference type="SAM" id="MobiDB-lite"/>
    </source>
</evidence>
<comment type="caution">
    <text evidence="3">The sequence shown here is derived from an EMBL/GenBank/DDBJ whole genome shotgun (WGS) entry which is preliminary data.</text>
</comment>
<dbReference type="InterPro" id="IPR003409">
    <property type="entry name" value="MORN"/>
</dbReference>
<evidence type="ECO:0000313" key="4">
    <source>
        <dbReference type="Proteomes" id="UP001295684"/>
    </source>
</evidence>
<protein>
    <recommendedName>
        <fullName evidence="5">Phosphatidylinositol-4-phosphate 5-kinase</fullName>
    </recommendedName>
</protein>
<proteinExistence type="predicted"/>
<feature type="region of interest" description="Disordered" evidence="2">
    <location>
        <begin position="1"/>
        <end position="68"/>
    </location>
</feature>
<dbReference type="PANTHER" id="PTHR23084">
    <property type="entry name" value="PHOSPHATIDYLINOSITOL-4-PHOSPHATE 5-KINASE RELATED"/>
    <property type="match status" value="1"/>
</dbReference>
<name>A0AAD2CY29_EUPCR</name>
<dbReference type="Pfam" id="PF02493">
    <property type="entry name" value="MORN"/>
    <property type="match status" value="7"/>
</dbReference>
<reference evidence="3" key="1">
    <citation type="submission" date="2023-07" db="EMBL/GenBank/DDBJ databases">
        <authorList>
            <consortium name="AG Swart"/>
            <person name="Singh M."/>
            <person name="Singh A."/>
            <person name="Seah K."/>
            <person name="Emmerich C."/>
        </authorList>
    </citation>
    <scope>NUCLEOTIDE SEQUENCE</scope>
    <source>
        <strain evidence="3">DP1</strain>
    </source>
</reference>
<dbReference type="SUPFAM" id="SSF82185">
    <property type="entry name" value="Histone H3 K4-specific methyltransferase SET7/9 N-terminal domain"/>
    <property type="match status" value="3"/>
</dbReference>
<accession>A0AAD2CY29</accession>
<feature type="compositionally biased region" description="Low complexity" evidence="2">
    <location>
        <begin position="31"/>
        <end position="47"/>
    </location>
</feature>
<feature type="compositionally biased region" description="Acidic residues" evidence="2">
    <location>
        <begin position="51"/>
        <end position="62"/>
    </location>
</feature>
<gene>
    <name evidence="3" type="ORF">ECRASSUSDP1_LOCUS14929</name>
</gene>
<evidence type="ECO:0000313" key="3">
    <source>
        <dbReference type="EMBL" id="CAI2373583.1"/>
    </source>
</evidence>
<dbReference type="AlphaFoldDB" id="A0AAD2CY29"/>
<dbReference type="Gene3D" id="2.20.110.10">
    <property type="entry name" value="Histone H3 K4-specific methyltransferase SET7/9 N-terminal domain"/>
    <property type="match status" value="3"/>
</dbReference>
<dbReference type="EMBL" id="CAMPGE010014937">
    <property type="protein sequence ID" value="CAI2373583.1"/>
    <property type="molecule type" value="Genomic_DNA"/>
</dbReference>
<organism evidence="3 4">
    <name type="scientific">Euplotes crassus</name>
    <dbReference type="NCBI Taxonomy" id="5936"/>
    <lineage>
        <taxon>Eukaryota</taxon>
        <taxon>Sar</taxon>
        <taxon>Alveolata</taxon>
        <taxon>Ciliophora</taxon>
        <taxon>Intramacronucleata</taxon>
        <taxon>Spirotrichea</taxon>
        <taxon>Hypotrichia</taxon>
        <taxon>Euplotida</taxon>
        <taxon>Euplotidae</taxon>
        <taxon>Moneuplotes</taxon>
    </lineage>
</organism>
<evidence type="ECO:0008006" key="5">
    <source>
        <dbReference type="Google" id="ProtNLM"/>
    </source>
</evidence>
<sequence>MKEMDTNFDLASRPTHEKGSGYPDELEDLPKGSTLKSPKLSKPSESSTDVSFEDYEIDLENDSSEREEYPQEVMKVLKKADEQALENLMKLGKFRITSNLCSSNGEKYKSYFGQLDSNEKRNGRGIQVLKDGSIYEGEFKNGKHNGIGRYISATNVYCGHFYHGRATGKGVLQDLKEDAKYKGYFKEMKPDGKCTKIHSNGSKFIGEFSNGVISGFGKYEWNDGSSYSGQFKFGLKEGKGKDIDSKGNIYDGQFKENKYHGKGFLRLKNGCTYKGNFVNGKKSGKGVCQWPDGRFYDGKWEDDKMDGIGVFKDKMGKEKKAKFSQGKMIALLE</sequence>